<dbReference type="PANTHER" id="PTHR48098">
    <property type="entry name" value="ENTEROCHELIN ESTERASE-RELATED"/>
    <property type="match status" value="1"/>
</dbReference>
<dbReference type="SUPFAM" id="SSF53474">
    <property type="entry name" value="alpha/beta-Hydrolases"/>
    <property type="match status" value="1"/>
</dbReference>
<evidence type="ECO:0000256" key="2">
    <source>
        <dbReference type="SAM" id="SignalP"/>
    </source>
</evidence>
<dbReference type="Proteomes" id="UP001549257">
    <property type="component" value="Unassembled WGS sequence"/>
</dbReference>
<protein>
    <submittedName>
        <fullName evidence="3">Enterochelin esterase-like enzyme</fullName>
    </submittedName>
</protein>
<dbReference type="Pfam" id="PF06739">
    <property type="entry name" value="SBBP"/>
    <property type="match status" value="1"/>
</dbReference>
<dbReference type="Pfam" id="PF00756">
    <property type="entry name" value="Esterase"/>
    <property type="match status" value="1"/>
</dbReference>
<keyword evidence="1" id="KW-1133">Transmembrane helix</keyword>
<proteinExistence type="predicted"/>
<evidence type="ECO:0000256" key="1">
    <source>
        <dbReference type="SAM" id="Phobius"/>
    </source>
</evidence>
<feature type="transmembrane region" description="Helical" evidence="1">
    <location>
        <begin position="748"/>
        <end position="765"/>
    </location>
</feature>
<keyword evidence="2" id="KW-0732">Signal</keyword>
<dbReference type="EMBL" id="JBEPSJ010000002">
    <property type="protein sequence ID" value="MET4582316.1"/>
    <property type="molecule type" value="Genomic_DNA"/>
</dbReference>
<dbReference type="RefSeq" id="WP_354024511.1">
    <property type="nucleotide sequence ID" value="NZ_JBEPSJ010000002.1"/>
</dbReference>
<feature type="chain" id="PRO_5046868745" evidence="2">
    <location>
        <begin position="30"/>
        <end position="783"/>
    </location>
</feature>
<dbReference type="InterPro" id="IPR050583">
    <property type="entry name" value="Mycobacterial_A85_antigen"/>
</dbReference>
<reference evidence="3 4" key="1">
    <citation type="submission" date="2024-06" db="EMBL/GenBank/DDBJ databases">
        <title>Sorghum-associated microbial communities from plants grown in Nebraska, USA.</title>
        <authorList>
            <person name="Schachtman D."/>
        </authorList>
    </citation>
    <scope>NUCLEOTIDE SEQUENCE [LARGE SCALE GENOMIC DNA]</scope>
    <source>
        <strain evidence="3 4">2857</strain>
    </source>
</reference>
<keyword evidence="1" id="KW-0812">Transmembrane</keyword>
<dbReference type="InterPro" id="IPR029058">
    <property type="entry name" value="AB_hydrolase_fold"/>
</dbReference>
<dbReference type="SUPFAM" id="SSF50998">
    <property type="entry name" value="Quinoprotein alcohol dehydrogenase-like"/>
    <property type="match status" value="1"/>
</dbReference>
<dbReference type="InterPro" id="IPR010620">
    <property type="entry name" value="SBBP_repeat"/>
</dbReference>
<dbReference type="InterPro" id="IPR000801">
    <property type="entry name" value="Esterase-like"/>
</dbReference>
<evidence type="ECO:0000313" key="4">
    <source>
        <dbReference type="Proteomes" id="UP001549257"/>
    </source>
</evidence>
<dbReference type="PANTHER" id="PTHR48098:SF1">
    <property type="entry name" value="DIACYLGLYCEROL ACYLTRANSFERASE_MYCOLYLTRANSFERASE AG85A"/>
    <property type="match status" value="1"/>
</dbReference>
<organism evidence="3 4">
    <name type="scientific">Conyzicola nivalis</name>
    <dbReference type="NCBI Taxonomy" id="1477021"/>
    <lineage>
        <taxon>Bacteria</taxon>
        <taxon>Bacillati</taxon>
        <taxon>Actinomycetota</taxon>
        <taxon>Actinomycetes</taxon>
        <taxon>Micrococcales</taxon>
        <taxon>Microbacteriaceae</taxon>
        <taxon>Conyzicola</taxon>
    </lineage>
</organism>
<accession>A0ABV2QMQ3</accession>
<keyword evidence="4" id="KW-1185">Reference proteome</keyword>
<comment type="caution">
    <text evidence="3">The sequence shown here is derived from an EMBL/GenBank/DDBJ whole genome shotgun (WGS) entry which is preliminary data.</text>
</comment>
<dbReference type="Gene3D" id="3.40.50.1820">
    <property type="entry name" value="alpha/beta hydrolase"/>
    <property type="match status" value="1"/>
</dbReference>
<sequence length="783" mass="78875">MKWKTQFGISTTLVLAAASVLAGVAPAQAAPSQLVPGSVQSAAIGGAIDYTVYLPNGYDASGATRYPTLYLLHGRGDSQAAWQQEAGALDELIAAGEIPPMIVVMPDAPWSDRGNYYVDSLYTGAPATAAVETGFTVDLVDHIDASFPTVDDRAARAVGGYSMGGAGALRFATVHQDTFSAGIVLSPAVYFPSTPVDSSTREFGAYGVGAALYDESRYQQLSYPTAFADFDPALPVHLFIAVGDDEWANPLPQDAIHDLDYEAATLYNKAKRVPGISAEMRVYNGGHDWGVWDAGFREGLRDLAGYLQTTPPAPFEGSQFGSPGDDRAGGVLGRSDGSVVQVVNAAGPMLGQPALGGFDILVQSLDAAGAQRWVTPVATALNERAYGIADGTGGASIVGGYVRQDHAGASQNDDALAVKLAADGTVQWRTTFGAQAAADRVYGIAADGAGGAFVTGYTSGAIAGGTSAGDKDAVVAHVDASGTVLWATQFGSSGEDKGFAVAAAPNGGVYVGGTAGAAMPGATGAGGYDGWVARFDAAGAREWITTVGSSETDQVSSLVATATGVAATGFTGGVVGEASAGSTDVFATALAADGTVQWTTQDGSSGDDRGAAIAADASGRLLIVGHTSGSIAASSGGVDIFTMTLEATGAVVERAQFGSAARDGADDFDEANIYASGGGSTWIQALSYGQVDGATNVGGGDVVLVKVGFDAVVAGVGAVPGGVSDAGPYSRPAFVGVLGATGADITRAFAVAALLVLLGSGLLAARRLRRVRHPAGVTGWTHD</sequence>
<evidence type="ECO:0000313" key="3">
    <source>
        <dbReference type="EMBL" id="MET4582316.1"/>
    </source>
</evidence>
<name>A0ABV2QMQ3_9MICO</name>
<feature type="signal peptide" evidence="2">
    <location>
        <begin position="1"/>
        <end position="29"/>
    </location>
</feature>
<keyword evidence="1" id="KW-0472">Membrane</keyword>
<gene>
    <name evidence="3" type="ORF">ABIE21_001826</name>
</gene>
<dbReference type="InterPro" id="IPR011047">
    <property type="entry name" value="Quinoprotein_ADH-like_sf"/>
</dbReference>